<evidence type="ECO:0000313" key="1">
    <source>
        <dbReference type="EMBL" id="QVQ56840.1"/>
    </source>
</evidence>
<organism evidence="1">
    <name type="scientific">Erythrocystis saccata</name>
    <dbReference type="NCBI Taxonomy" id="2822695"/>
    <lineage>
        <taxon>Eukaryota</taxon>
        <taxon>Rhodophyta</taxon>
        <taxon>Florideophyceae</taxon>
        <taxon>Rhodymeniophycidae</taxon>
        <taxon>Ceramiales</taxon>
        <taxon>Rhodomelaceae</taxon>
        <taxon>Erythrocystis</taxon>
    </lineage>
</organism>
<accession>A0A8E6L3G3</accession>
<proteinExistence type="predicted"/>
<keyword evidence="1" id="KW-0150">Chloroplast</keyword>
<reference evidence="1" key="1">
    <citation type="submission" date="2021-03" db="EMBL/GenBank/DDBJ databases">
        <title>Transfer of the hemiparasitic marine red alga Erythrocystis saccata (Rhodomelaceae, Rhodophyta) to the tribe Streblocladieae inferred from organellar genome analysis.</title>
        <authorList>
            <person name="Hughey J.R."/>
        </authorList>
    </citation>
    <scope>NUCLEOTIDE SEQUENCE</scope>
</reference>
<geneLocation type="chloroplast" evidence="1"/>
<dbReference type="EMBL" id="MW810349">
    <property type="protein sequence ID" value="QVQ56840.1"/>
    <property type="molecule type" value="Genomic_DNA"/>
</dbReference>
<name>A0A8E6L3G3_9FLOR</name>
<protein>
    <submittedName>
        <fullName evidence="1">Uncharacterized protein</fullName>
    </submittedName>
</protein>
<dbReference type="AlphaFoldDB" id="A0A8E6L3G3"/>
<keyword evidence="1" id="KW-0934">Plastid</keyword>
<sequence length="153" mass="18804">MRLMKKHFFLKKLDLFNISLEVLTTFNENQQIIKKFHNLYYSIRYKNYNKKQNFIVLIKYIKSILTIVEIYSLNTLAETIIQNNNKYRIKYISKFCYLYNKNKKYYINHKLLLYRSHETKTITMKNNAILNLYVICQLRNTRGLYTLIKYLKE</sequence>
<gene>
    <name evidence="1" type="primary">orf153</name>
</gene>